<feature type="transmembrane region" description="Helical" evidence="1">
    <location>
        <begin position="18"/>
        <end position="36"/>
    </location>
</feature>
<feature type="domain" description="NERD" evidence="2">
    <location>
        <begin position="44"/>
        <end position="160"/>
    </location>
</feature>
<keyword evidence="1" id="KW-0472">Membrane</keyword>
<dbReference type="RefSeq" id="WP_022272891.1">
    <property type="nucleotide sequence ID" value="NZ_JACRTJ010000014.1"/>
</dbReference>
<dbReference type="Pfam" id="PF08378">
    <property type="entry name" value="NERD"/>
    <property type="match status" value="1"/>
</dbReference>
<evidence type="ECO:0000313" key="4">
    <source>
        <dbReference type="Proteomes" id="UP000647491"/>
    </source>
</evidence>
<keyword evidence="1" id="KW-0812">Transmembrane</keyword>
<sequence length="215" mass="24126">MFFGGNFQLWKLHTAADYLSFFLFLLAGIAVFVVAAKCMNRRRNHETAVNKVMKRLGKLGKKPSRVYKNVTLKTEDGGQSLDGIVLDRGGIRLVRAYGWGTKIYGKPDGEMWRREDPKRKEEFKNPLFELNAAAELIKNALKDQGMEKITVTPLVVFADNYQIPELYLGYGSCSTTYQELKDWYKKQGLPKEAAYDVEKASAAVEGLLTAGTGNA</sequence>
<dbReference type="Proteomes" id="UP000647491">
    <property type="component" value="Unassembled WGS sequence"/>
</dbReference>
<reference evidence="3 4" key="1">
    <citation type="submission" date="2020-08" db="EMBL/GenBank/DDBJ databases">
        <title>Genome public.</title>
        <authorList>
            <person name="Liu C."/>
            <person name="Sun Q."/>
        </authorList>
    </citation>
    <scope>NUCLEOTIDE SEQUENCE [LARGE SCALE GENOMIC DNA]</scope>
    <source>
        <strain evidence="3 4">BX10</strain>
    </source>
</reference>
<accession>A0ABR7NRS2</accession>
<protein>
    <submittedName>
        <fullName evidence="3">NERD domain-containing protein</fullName>
    </submittedName>
</protein>
<evidence type="ECO:0000313" key="3">
    <source>
        <dbReference type="EMBL" id="MBC8598820.1"/>
    </source>
</evidence>
<keyword evidence="4" id="KW-1185">Reference proteome</keyword>
<gene>
    <name evidence="3" type="ORF">H8708_06190</name>
</gene>
<dbReference type="PROSITE" id="PS50965">
    <property type="entry name" value="NERD"/>
    <property type="match status" value="1"/>
</dbReference>
<dbReference type="InterPro" id="IPR011528">
    <property type="entry name" value="NERD"/>
</dbReference>
<name>A0ABR7NRS2_9FIRM</name>
<proteinExistence type="predicted"/>
<evidence type="ECO:0000256" key="1">
    <source>
        <dbReference type="SAM" id="Phobius"/>
    </source>
</evidence>
<organism evidence="3 4">
    <name type="scientific">Enterocloster hominis</name>
    <name type="common">ex Liu et al. 2021</name>
    <dbReference type="NCBI Taxonomy" id="2763663"/>
    <lineage>
        <taxon>Bacteria</taxon>
        <taxon>Bacillati</taxon>
        <taxon>Bacillota</taxon>
        <taxon>Clostridia</taxon>
        <taxon>Lachnospirales</taxon>
        <taxon>Lachnospiraceae</taxon>
        <taxon>Enterocloster</taxon>
    </lineage>
</organism>
<dbReference type="EMBL" id="JACRTJ010000014">
    <property type="protein sequence ID" value="MBC8598820.1"/>
    <property type="molecule type" value="Genomic_DNA"/>
</dbReference>
<comment type="caution">
    <text evidence="3">The sequence shown here is derived from an EMBL/GenBank/DDBJ whole genome shotgun (WGS) entry which is preliminary data.</text>
</comment>
<evidence type="ECO:0000259" key="2">
    <source>
        <dbReference type="PROSITE" id="PS50965"/>
    </source>
</evidence>
<keyword evidence="1" id="KW-1133">Transmembrane helix</keyword>